<dbReference type="SUPFAM" id="SSF49723">
    <property type="entry name" value="Lipase/lipooxygenase domain (PLAT/LH2 domain)"/>
    <property type="match status" value="16"/>
</dbReference>
<reference evidence="4" key="2">
    <citation type="submission" date="2025-09" db="UniProtKB">
        <authorList>
            <consortium name="Ensembl"/>
        </authorList>
    </citation>
    <scope>IDENTIFICATION</scope>
</reference>
<dbReference type="Gene3D" id="2.40.180.10">
    <property type="entry name" value="Catalase core domain"/>
    <property type="match status" value="9"/>
</dbReference>
<feature type="domain" description="PLAT" evidence="3">
    <location>
        <begin position="1221"/>
        <end position="1346"/>
    </location>
</feature>
<dbReference type="SMART" id="SM00308">
    <property type="entry name" value="LH2"/>
    <property type="match status" value="10"/>
</dbReference>
<sequence>MYSVFLQIKHVFLSVYEVVTITGDVNGAGTDANIFITLFGEYGITPKLHLASKNRTAFEKNKTDVFRIKTHNVGPLKKVRIEHDNTGLNASWFLDRVVVTDMNRPHLRFYFACNNWLSRTEGDSLFVRDLLGSLDPMDMPKYNKYVVSVFTPDVKGSGTDADVFLNIFGENGDTGERRLDNDKNNFERGTEDKFTVEAPNLGRVRKITIGHNNKGSSAGWFVIVDDLGNKAVYEFPIGRWFAIDEDDGKIQRDVLVGGSQPTGIVYNVQVVTGKIRGAGTNSKIHMIMHGSKGMKNSGKIFLEGGTFERGLTDIFNVEIAALLSPLSRVTIGHDNGGVSAGWYCDKVVIFCPFTGIEQTFPCSKWLDEDEADGLIERELYEMVSLRQKRQKKHPWSLWIWTSDLPGAGTDASVLLQIYGEKGKSDEMRLTNKTDNFEQGQLDKFMIELPDLGKLFKLRIWHEKRNPFAGWHLSRMSIMKTLTKETYKFPCERWLDANEDDNEVVRELPATGDLIPEPLPLIKYRITVYTGSVSGGGTDAHVFLCLVGDQGNTGDRALINCKNNVNKFEKGNADEFIIEAVSIGQVRRIRIGHDGHGGGCGWFVDKAVIREEGQAESQAVEFPCNRWFDHNEDDGQIVRELVPFADGQRLYNVSYHIAVKTGNVSGGSSDSKVFVKFYGEKGDTSRMMLVVSDNNLRNYFEAGRVDVFTVDTADIGQINRLLIGHSNEGMRAGWFLDSVQIMVPNHGKHYMFPSHRWLCRDEADGKTEVEIYPSEILDVEQCKLINYEITVLTGDVFAGGTNANVFIQIYGDQGKTEVLQIASRSNNYERAATDIFKIEAKEVGKIFKIRISNDDSGVGAGWYLERVEIKRLIMAMVPKEKKEDKKKKKNKKKKSEEDEDEEGGEEEMREVVLTYSFPCDRWLASDEEDGEMVVELLPEDNEELEENTYEVHIFTGNMMGAGSDANVFINFYGENGDTGERPLRKSNHLNKFERGQEDTFSITAVELGPLKKLRIRHDNSHQSAWYLDRVEIVDTKDDTTYYFPCNRWLAVDEDDGQIARELVPVDEAFMRKDEDEEESGATLGLEQKAMSTTYTLRIKTGEKKHAGTDANIFAILYGENDDTGLINLKASKSHKNKFEKGMIDEFIVEAVDLGELQKLRIGHDNSGSAGWFLDWVEINAPSQGQRLRFPCGRWLDTGEDDGVVVRDLYPAELQTELYTPFVPYEITTFTSDVFAAGTDADVFIVLYGQKGMCTQQKYLCVNKRERRMYFERSAEDMFIVELEDIGDVIEKIRIGHDNQGTNPGWHLDRVEIRRLLRKGKGSETTIFPCERWLAKSEDDGETVREVVSSEIITEKLLRDGTLKHNEIEVEDALETHTYKVSVRTGDMHGAGTDANVFLTIYGDLGDTGERKLSKSESNGNKFERGAVDKFSIEAVDLGQVYKIKIQHDNSLAGADWYLDQVEVVDVETEEVYMFLCERWLSIKKEDKCIERTFFVKVMEISFIKTRAVDLTCHICALAVIPYHFTVSTGDDHDASTTSRVYLGHNGATPESCWLVDELSVAVPTKGIQYSFLCKCWLAKDRGDGLTARVLNILDATTISIIRKVQTLVKVIYFLLTLTTLVCGRFERGQEDTFNLEIDDIAPLKKLRVRIDGTGSRPDWFLDKIIMRNLSTEEVYVFTYEEWLSKTKGPKRTKVCELSAVVDDEEMVEKTTYTIQVKTSDSAGRCNQYHCKKSFSCLVLVSKNICPAPGWHLEYVDVKDDLLDQTFRFPCDRWLAKSEDDGQIMRELACANNDILDLSDKTKYEIEITTANSEDAETKENVWIILEGKKGRSKEFMMENSKKKKFLRYVQCPGYTQCNFKYEIEITTANSEDAETKENVWIILEGKKGRSKEFMMENSKKKKFLRYVQCPGYTQCNFSQCYI</sequence>
<dbReference type="Pfam" id="PF01477">
    <property type="entry name" value="PLAT"/>
    <property type="match status" value="12"/>
</dbReference>
<feature type="domain" description="PLAT" evidence="3">
    <location>
        <begin position="1091"/>
        <end position="1208"/>
    </location>
</feature>
<feature type="domain" description="PLAT" evidence="3">
    <location>
        <begin position="1555"/>
        <end position="1696"/>
    </location>
</feature>
<evidence type="ECO:0000259" key="3">
    <source>
        <dbReference type="PROSITE" id="PS50095"/>
    </source>
</evidence>
<feature type="domain" description="PLAT" evidence="3">
    <location>
        <begin position="946"/>
        <end position="1062"/>
    </location>
</feature>
<feature type="domain" description="PLAT" evidence="3">
    <location>
        <begin position="652"/>
        <end position="771"/>
    </location>
</feature>
<dbReference type="Gene3D" id="2.60.60.20">
    <property type="entry name" value="PLAT/LH2 domain"/>
    <property type="match status" value="7"/>
</dbReference>
<feature type="domain" description="PLAT" evidence="3">
    <location>
        <begin position="1375"/>
        <end position="1493"/>
    </location>
</feature>
<evidence type="ECO:0000256" key="2">
    <source>
        <dbReference type="SAM" id="MobiDB-lite"/>
    </source>
</evidence>
<dbReference type="InterPro" id="IPR036392">
    <property type="entry name" value="PLAT/LH2_dom_sf"/>
</dbReference>
<feature type="domain" description="PLAT" evidence="3">
    <location>
        <begin position="264"/>
        <end position="380"/>
    </location>
</feature>
<feature type="compositionally biased region" description="Basic residues" evidence="2">
    <location>
        <begin position="883"/>
        <end position="892"/>
    </location>
</feature>
<comment type="caution">
    <text evidence="1">Lacks conserved residue(s) required for the propagation of feature annotation.</text>
</comment>
<feature type="region of interest" description="Disordered" evidence="2">
    <location>
        <begin position="883"/>
        <end position="907"/>
    </location>
</feature>
<evidence type="ECO:0000313" key="4">
    <source>
        <dbReference type="Ensembl" id="ENSSGRP00000028270.1"/>
    </source>
</evidence>
<dbReference type="CDD" id="cd01756">
    <property type="entry name" value="PLAT_repeat"/>
    <property type="match status" value="11"/>
</dbReference>
<name>A0A672LW03_SINGR</name>
<feature type="domain" description="PLAT" evidence="3">
    <location>
        <begin position="784"/>
        <end position="936"/>
    </location>
</feature>
<proteinExistence type="predicted"/>
<feature type="compositionally biased region" description="Acidic residues" evidence="2">
    <location>
        <begin position="896"/>
        <end position="907"/>
    </location>
</feature>
<feature type="domain" description="PLAT" evidence="3">
    <location>
        <begin position="1858"/>
        <end position="1921"/>
    </location>
</feature>
<evidence type="ECO:0000313" key="5">
    <source>
        <dbReference type="Proteomes" id="UP000472262"/>
    </source>
</evidence>
<organism evidence="4 5">
    <name type="scientific">Sinocyclocheilus grahami</name>
    <name type="common">Dianchi golden-line fish</name>
    <name type="synonym">Barbus grahami</name>
    <dbReference type="NCBI Taxonomy" id="75366"/>
    <lineage>
        <taxon>Eukaryota</taxon>
        <taxon>Metazoa</taxon>
        <taxon>Chordata</taxon>
        <taxon>Craniata</taxon>
        <taxon>Vertebrata</taxon>
        <taxon>Euteleostomi</taxon>
        <taxon>Actinopterygii</taxon>
        <taxon>Neopterygii</taxon>
        <taxon>Teleostei</taxon>
        <taxon>Ostariophysi</taxon>
        <taxon>Cypriniformes</taxon>
        <taxon>Cyprinidae</taxon>
        <taxon>Cyprininae</taxon>
        <taxon>Sinocyclocheilus</taxon>
    </lineage>
</organism>
<feature type="domain" description="PLAT" evidence="3">
    <location>
        <begin position="14"/>
        <end position="131"/>
    </location>
</feature>
<dbReference type="Ensembl" id="ENSSGRT00000030393.1">
    <property type="protein sequence ID" value="ENSSGRP00000028270.1"/>
    <property type="gene ID" value="ENSSGRG00000016135.1"/>
</dbReference>
<feature type="domain" description="PLAT" evidence="3">
    <location>
        <begin position="393"/>
        <end position="508"/>
    </location>
</feature>
<keyword evidence="5" id="KW-1185">Reference proteome</keyword>
<feature type="domain" description="PLAT" evidence="3">
    <location>
        <begin position="521"/>
        <end position="641"/>
    </location>
</feature>
<dbReference type="PANTHER" id="PTHR45901:SF3">
    <property type="entry name" value="LIPOXYGENASE HOMOLOGY DOMAIN-CONTAINING PROTEIN 1"/>
    <property type="match status" value="1"/>
</dbReference>
<dbReference type="InterPro" id="IPR001024">
    <property type="entry name" value="PLAT/LH2_dom"/>
</dbReference>
<dbReference type="InParanoid" id="A0A672LW03"/>
<accession>A0A672LW03</accession>
<dbReference type="OMA" id="QKHPWSL"/>
<reference evidence="4" key="1">
    <citation type="submission" date="2025-08" db="UniProtKB">
        <authorList>
            <consortium name="Ensembl"/>
        </authorList>
    </citation>
    <scope>IDENTIFICATION</scope>
</reference>
<evidence type="ECO:0000256" key="1">
    <source>
        <dbReference type="PROSITE-ProRule" id="PRU00152"/>
    </source>
</evidence>
<protein>
    <recommendedName>
        <fullName evidence="3">PLAT domain-containing protein</fullName>
    </recommendedName>
</protein>
<gene>
    <name evidence="4" type="primary">loxhd1b</name>
</gene>
<feature type="domain" description="PLAT" evidence="3">
    <location>
        <begin position="143"/>
        <end position="255"/>
    </location>
</feature>
<dbReference type="PROSITE" id="PS50095">
    <property type="entry name" value="PLAT"/>
    <property type="match status" value="13"/>
</dbReference>
<dbReference type="InterPro" id="IPR052970">
    <property type="entry name" value="Inner_ear_hair_cell_LOXHD"/>
</dbReference>
<dbReference type="PANTHER" id="PTHR45901">
    <property type="entry name" value="PROTEIN CBG12474"/>
    <property type="match status" value="1"/>
</dbReference>
<dbReference type="Proteomes" id="UP000472262">
    <property type="component" value="Unassembled WGS sequence"/>
</dbReference>